<dbReference type="PROSITE" id="PS00061">
    <property type="entry name" value="ADH_SHORT"/>
    <property type="match status" value="1"/>
</dbReference>
<evidence type="ECO:0000256" key="3">
    <source>
        <dbReference type="ARBA" id="ARBA00023002"/>
    </source>
</evidence>
<name>A0A1S8CS64_9GAMM</name>
<dbReference type="InterPro" id="IPR020904">
    <property type="entry name" value="Sc_DH/Rdtase_CS"/>
</dbReference>
<keyword evidence="6" id="KW-1185">Reference proteome</keyword>
<dbReference type="OrthoDB" id="9810734at2"/>
<dbReference type="PRINTS" id="PR00081">
    <property type="entry name" value="GDHRDH"/>
</dbReference>
<dbReference type="InterPro" id="IPR002347">
    <property type="entry name" value="SDR_fam"/>
</dbReference>
<dbReference type="CDD" id="cd05233">
    <property type="entry name" value="SDR_c"/>
    <property type="match status" value="1"/>
</dbReference>
<evidence type="ECO:0000313" key="6">
    <source>
        <dbReference type="Proteomes" id="UP000192132"/>
    </source>
</evidence>
<dbReference type="PRINTS" id="PR00080">
    <property type="entry name" value="SDRFAMILY"/>
</dbReference>
<evidence type="ECO:0000256" key="1">
    <source>
        <dbReference type="ARBA" id="ARBA00006484"/>
    </source>
</evidence>
<keyword evidence="3" id="KW-0560">Oxidoreductase</keyword>
<reference evidence="5 6" key="1">
    <citation type="submission" date="2016-10" db="EMBL/GenBank/DDBJ databases">
        <title>Draft Genome sequence of Alkanindiges sp. strain H1.</title>
        <authorList>
            <person name="Subhash Y."/>
            <person name="Lee S."/>
        </authorList>
    </citation>
    <scope>NUCLEOTIDE SEQUENCE [LARGE SCALE GENOMIC DNA]</scope>
    <source>
        <strain evidence="5 6">H1</strain>
    </source>
</reference>
<comment type="similarity">
    <text evidence="1 4">Belongs to the short-chain dehydrogenases/reductases (SDR) family.</text>
</comment>
<dbReference type="GO" id="GO:0016491">
    <property type="term" value="F:oxidoreductase activity"/>
    <property type="evidence" value="ECO:0007669"/>
    <property type="project" value="UniProtKB-KW"/>
</dbReference>
<dbReference type="STRING" id="1907941.BKE30_13845"/>
<comment type="caution">
    <text evidence="5">The sequence shown here is derived from an EMBL/GenBank/DDBJ whole genome shotgun (WGS) entry which is preliminary data.</text>
</comment>
<gene>
    <name evidence="5" type="ORF">BKE30_13845</name>
</gene>
<dbReference type="InterPro" id="IPR036291">
    <property type="entry name" value="NAD(P)-bd_dom_sf"/>
</dbReference>
<evidence type="ECO:0000256" key="4">
    <source>
        <dbReference type="RuleBase" id="RU000363"/>
    </source>
</evidence>
<keyword evidence="2" id="KW-0521">NADP</keyword>
<dbReference type="SUPFAM" id="SSF51735">
    <property type="entry name" value="NAD(P)-binding Rossmann-fold domains"/>
    <property type="match status" value="1"/>
</dbReference>
<dbReference type="PANTHER" id="PTHR43391">
    <property type="entry name" value="RETINOL DEHYDROGENASE-RELATED"/>
    <property type="match status" value="1"/>
</dbReference>
<sequence>MDKVFIVTGAASGIGFALAQQLLARKELVCACDIDAHSLEKLRQSANSEQLILQKLDVRSTSEWNSVINCVLQQWQRIDVLCNVAGVLRENWVSDITEVDVNFHFDINVKGTIFGMQAVLPTLIRQKQGHIINIASLAALSPVPGLSLYSASKFAVRGFSLAAAMELAEHGISVTTICPDAVQTPMLDQQKDKEQAALTFSGSRALTTQEVVDAILEALKDKPLEVILPPMRGVVAKVANAFPALAARQVKRIQQIGIKRQQKINQGASSTKK</sequence>
<evidence type="ECO:0000256" key="2">
    <source>
        <dbReference type="ARBA" id="ARBA00022857"/>
    </source>
</evidence>
<dbReference type="Pfam" id="PF00106">
    <property type="entry name" value="adh_short"/>
    <property type="match status" value="1"/>
</dbReference>
<evidence type="ECO:0000313" key="5">
    <source>
        <dbReference type="EMBL" id="ONG37752.1"/>
    </source>
</evidence>
<proteinExistence type="inferred from homology"/>
<dbReference type="AlphaFoldDB" id="A0A1S8CS64"/>
<dbReference type="RefSeq" id="WP_076879189.1">
    <property type="nucleotide sequence ID" value="NZ_MLCN01000044.1"/>
</dbReference>
<organism evidence="5 6">
    <name type="scientific">Alkanindiges hydrocarboniclasticus</name>
    <dbReference type="NCBI Taxonomy" id="1907941"/>
    <lineage>
        <taxon>Bacteria</taxon>
        <taxon>Pseudomonadati</taxon>
        <taxon>Pseudomonadota</taxon>
        <taxon>Gammaproteobacteria</taxon>
        <taxon>Moraxellales</taxon>
        <taxon>Moraxellaceae</taxon>
        <taxon>Alkanindiges</taxon>
    </lineage>
</organism>
<dbReference type="Gene3D" id="3.40.50.720">
    <property type="entry name" value="NAD(P)-binding Rossmann-like Domain"/>
    <property type="match status" value="1"/>
</dbReference>
<dbReference type="EMBL" id="MLCN01000044">
    <property type="protein sequence ID" value="ONG37752.1"/>
    <property type="molecule type" value="Genomic_DNA"/>
</dbReference>
<accession>A0A1S8CS64</accession>
<dbReference type="Proteomes" id="UP000192132">
    <property type="component" value="Unassembled WGS sequence"/>
</dbReference>
<dbReference type="PANTHER" id="PTHR43391:SF14">
    <property type="entry name" value="DEHYDROGENASE_REDUCTASE SDR FAMILY PROTEIN 7-LIKE"/>
    <property type="match status" value="1"/>
</dbReference>
<protein>
    <submittedName>
        <fullName evidence="5">3-ketoacyl-ACP reductase</fullName>
    </submittedName>
</protein>